<dbReference type="GO" id="GO:0032259">
    <property type="term" value="P:methylation"/>
    <property type="evidence" value="ECO:0007669"/>
    <property type="project" value="UniProtKB-KW"/>
</dbReference>
<name>A0A016AAA2_BACFG</name>
<keyword evidence="1 3" id="KW-0489">Methyltransferase</keyword>
<dbReference type="PANTHER" id="PTHR43619">
    <property type="entry name" value="S-ADENOSYL-L-METHIONINE-DEPENDENT METHYLTRANSFERASE YKTD-RELATED"/>
    <property type="match status" value="1"/>
</dbReference>
<accession>A0A016AAA2</accession>
<proteinExistence type="predicted"/>
<dbReference type="InterPro" id="IPR007213">
    <property type="entry name" value="Ppm1/Ppm2/Tcmp"/>
</dbReference>
<evidence type="ECO:0000256" key="2">
    <source>
        <dbReference type="ARBA" id="ARBA00022679"/>
    </source>
</evidence>
<organism evidence="3 4">
    <name type="scientific">Bacteroides fragilis str. 2-F-2 #4</name>
    <dbReference type="NCBI Taxonomy" id="1339280"/>
    <lineage>
        <taxon>Bacteria</taxon>
        <taxon>Pseudomonadati</taxon>
        <taxon>Bacteroidota</taxon>
        <taxon>Bacteroidia</taxon>
        <taxon>Bacteroidales</taxon>
        <taxon>Bacteroidaceae</taxon>
        <taxon>Bacteroides</taxon>
    </lineage>
</organism>
<dbReference type="AlphaFoldDB" id="A0A016AAA2"/>
<dbReference type="EMBL" id="JGDM01000068">
    <property type="protein sequence ID" value="EXZ43984.1"/>
    <property type="molecule type" value="Genomic_DNA"/>
</dbReference>
<dbReference type="PANTHER" id="PTHR43619:SF2">
    <property type="entry name" value="S-ADENOSYL-L-METHIONINE-DEPENDENT METHYLTRANSFERASES SUPERFAMILY PROTEIN"/>
    <property type="match status" value="1"/>
</dbReference>
<dbReference type="PIRSF" id="PIRSF028177">
    <property type="entry name" value="Polyketide_synth_Omtfrase_TcmP"/>
    <property type="match status" value="1"/>
</dbReference>
<dbReference type="InterPro" id="IPR029063">
    <property type="entry name" value="SAM-dependent_MTases_sf"/>
</dbReference>
<protein>
    <submittedName>
        <fullName evidence="3">Leucine carboxyl methyltransferase family protein</fullName>
    </submittedName>
</protein>
<dbReference type="SUPFAM" id="SSF53335">
    <property type="entry name" value="S-adenosyl-L-methionine-dependent methyltransferases"/>
    <property type="match status" value="1"/>
</dbReference>
<reference evidence="3 4" key="1">
    <citation type="submission" date="2014-02" db="EMBL/GenBank/DDBJ databases">
        <authorList>
            <person name="Sears C."/>
            <person name="Carroll K."/>
            <person name="Sack B.R."/>
            <person name="Qadri F."/>
            <person name="Myers L.L."/>
            <person name="Chung G.-T."/>
            <person name="Escheverria P."/>
            <person name="Fraser C.M."/>
            <person name="Sadzewicz L."/>
            <person name="Shefchek K.A."/>
            <person name="Tallon L."/>
            <person name="Das S.P."/>
            <person name="Daugherty S."/>
            <person name="Mongodin E.F."/>
        </authorList>
    </citation>
    <scope>NUCLEOTIDE SEQUENCE [LARGE SCALE GENOMIC DNA]</scope>
    <source>
        <strain evidence="3 4">2-F-2 #4</strain>
    </source>
</reference>
<evidence type="ECO:0000313" key="3">
    <source>
        <dbReference type="EMBL" id="EXZ43984.1"/>
    </source>
</evidence>
<dbReference type="RefSeq" id="WP_007571986.1">
    <property type="nucleotide sequence ID" value="NZ_JGDM01000068.1"/>
</dbReference>
<evidence type="ECO:0000313" key="4">
    <source>
        <dbReference type="Proteomes" id="UP000022272"/>
    </source>
</evidence>
<sequence>MKQRHKFESIVAETLLIPLYYRAKESRRKNPILNDKVAEGLVDSLEYDYSRFDGAKLSEVGCVVRGWFFDRAVRRFIGKHADAVVVNVGCGLDTRFQRIGDGKAVFYDMDLPEVIALRRELIPEQPGNPYIAASLLDAGWLDDLRRRHPDAHFIFVVEGVLMYFYEKQVKTFLHHVAERFGGGELWFDVCGTMMSRHGVKPDSLREHEAQIRSGLSDGRLVEQWEPRLRLLEQANYMKFFRPRWGFFFGQILGRMTRLCYKFSSMLGYEIVSNSRDTAAILHER</sequence>
<evidence type="ECO:0000256" key="1">
    <source>
        <dbReference type="ARBA" id="ARBA00022603"/>
    </source>
</evidence>
<comment type="caution">
    <text evidence="3">The sequence shown here is derived from an EMBL/GenBank/DDBJ whole genome shotgun (WGS) entry which is preliminary data.</text>
</comment>
<dbReference type="Gene3D" id="3.40.50.150">
    <property type="entry name" value="Vaccinia Virus protein VP39"/>
    <property type="match status" value="1"/>
</dbReference>
<keyword evidence="2 3" id="KW-0808">Transferase</keyword>
<dbReference type="PATRIC" id="fig|1339280.3.peg.2610"/>
<dbReference type="InterPro" id="IPR016874">
    <property type="entry name" value="TcmP-like"/>
</dbReference>
<gene>
    <name evidence="3" type="ORF">M076_2737</name>
</gene>
<dbReference type="Proteomes" id="UP000022272">
    <property type="component" value="Unassembled WGS sequence"/>
</dbReference>
<dbReference type="GO" id="GO:0008168">
    <property type="term" value="F:methyltransferase activity"/>
    <property type="evidence" value="ECO:0007669"/>
    <property type="project" value="UniProtKB-KW"/>
</dbReference>
<dbReference type="Pfam" id="PF04072">
    <property type="entry name" value="LCM"/>
    <property type="match status" value="1"/>
</dbReference>